<feature type="transmembrane region" description="Helical" evidence="1">
    <location>
        <begin position="20"/>
        <end position="41"/>
    </location>
</feature>
<dbReference type="KEGG" id="shd:SUTH_03198"/>
<feature type="transmembrane region" description="Helical" evidence="1">
    <location>
        <begin position="396"/>
        <end position="416"/>
    </location>
</feature>
<evidence type="ECO:0000313" key="3">
    <source>
        <dbReference type="EMBL" id="BAO30971.1"/>
    </source>
</evidence>
<feature type="domain" description="CHASE2" evidence="2">
    <location>
        <begin position="50"/>
        <end position="355"/>
    </location>
</feature>
<sequence>MKPLARERLLQRLQARTVSLVRHLGARAYLVLAAIFSLLIVTDSGLLNLVSAAETRLFDLLISHRIKTPQPDPGIVILDIDEASLAGMAVEYGRWPWPNAVFGELVDAIEKQKPRAIVFDILFSDRDTQRPASDAAFNEVIARSATTFFPMLRLDPQNDRLSRIPTALLPGVKPLAGGGDATAHVAMILPKVPAAIDNGRLGTHQVTPDKDGVIRRYPAWLEHAGWRIPSLPQRITEEFGYAGVAGLDRREVLLNWRGPPFTYRYVSLVEVYRDLKSGKPQRPADEFAGKIIVIGSTAPALFDVKGTPLARIHPGVEILATAIDNFKNGDALHERPSWVMMGAALLLIWSMAIALYRQVHIDVFDTVFVVLQGGLVLIAYTVVNLSSWYLDTSAPLSLGVMYFTVVRLYYGVYHGWLANSQQKNMLALPRGTRLLAVLALRLEGAKAAERRRLKGELDRLVAGSRLGAGRISRLIEDPGFVQEVFAETMLVYWLLEDTDADWRADAARIESALRRARPKQHWNQRLVCADHGAAVTWQTTEEWKAAAASIILAALTATLTPSPETPR</sequence>
<gene>
    <name evidence="3" type="ORF">SUTH_03198</name>
</gene>
<dbReference type="HOGENOM" id="CLU_478897_0_0_4"/>
<evidence type="ECO:0000313" key="4">
    <source>
        <dbReference type="Proteomes" id="UP000031637"/>
    </source>
</evidence>
<reference evidence="3 4" key="1">
    <citation type="journal article" date="2014" name="Syst. Appl. Microbiol.">
        <title>Complete genomes of freshwater sulfur oxidizers Sulfuricella denitrificans skB26 and Sulfuritalea hydrogenivorans sk43H: genetic insights into the sulfur oxidation pathway of betaproteobacteria.</title>
        <authorList>
            <person name="Watanabe T."/>
            <person name="Kojima H."/>
            <person name="Fukui M."/>
        </authorList>
    </citation>
    <scope>NUCLEOTIDE SEQUENCE [LARGE SCALE GENOMIC DNA]</scope>
    <source>
        <strain evidence="3">DSM22779</strain>
    </source>
</reference>
<dbReference type="EMBL" id="AP012547">
    <property type="protein sequence ID" value="BAO30971.1"/>
    <property type="molecule type" value="Genomic_DNA"/>
</dbReference>
<feature type="transmembrane region" description="Helical" evidence="1">
    <location>
        <begin position="338"/>
        <end position="356"/>
    </location>
</feature>
<feature type="transmembrane region" description="Helical" evidence="1">
    <location>
        <begin position="368"/>
        <end position="390"/>
    </location>
</feature>
<dbReference type="STRING" id="1223802.SUTH_03198"/>
<proteinExistence type="predicted"/>
<keyword evidence="1" id="KW-0472">Membrane</keyword>
<evidence type="ECO:0000256" key="1">
    <source>
        <dbReference type="SAM" id="Phobius"/>
    </source>
</evidence>
<dbReference type="AlphaFoldDB" id="W0SJQ9"/>
<dbReference type="InterPro" id="IPR007890">
    <property type="entry name" value="CHASE2"/>
</dbReference>
<dbReference type="RefSeq" id="WP_052473712.1">
    <property type="nucleotide sequence ID" value="NZ_AP012547.1"/>
</dbReference>
<name>W0SJQ9_9PROT</name>
<keyword evidence="1" id="KW-0812">Transmembrane</keyword>
<protein>
    <recommendedName>
        <fullName evidence="2">CHASE2 domain-containing protein</fullName>
    </recommendedName>
</protein>
<evidence type="ECO:0000259" key="2">
    <source>
        <dbReference type="SMART" id="SM01080"/>
    </source>
</evidence>
<dbReference type="SMART" id="SM01080">
    <property type="entry name" value="CHASE2"/>
    <property type="match status" value="1"/>
</dbReference>
<keyword evidence="1" id="KW-1133">Transmembrane helix</keyword>
<accession>W0SJQ9</accession>
<dbReference type="OrthoDB" id="9802500at2"/>
<dbReference type="Proteomes" id="UP000031637">
    <property type="component" value="Chromosome"/>
</dbReference>
<keyword evidence="4" id="KW-1185">Reference proteome</keyword>
<organism evidence="3 4">
    <name type="scientific">Sulfuritalea hydrogenivorans sk43H</name>
    <dbReference type="NCBI Taxonomy" id="1223802"/>
    <lineage>
        <taxon>Bacteria</taxon>
        <taxon>Pseudomonadati</taxon>
        <taxon>Pseudomonadota</taxon>
        <taxon>Betaproteobacteria</taxon>
        <taxon>Nitrosomonadales</taxon>
        <taxon>Sterolibacteriaceae</taxon>
        <taxon>Sulfuritalea</taxon>
    </lineage>
</organism>
<dbReference type="Pfam" id="PF05226">
    <property type="entry name" value="CHASE2"/>
    <property type="match status" value="1"/>
</dbReference>